<dbReference type="Proteomes" id="UP000683925">
    <property type="component" value="Unassembled WGS sequence"/>
</dbReference>
<sequence>MNKDGLETIVNFLHQVRQLLKESRELKQLLTSNKETIKIQKEQEVCSVLLKTSFSRAIQFQIQNDINQLQKRAQSQKPEFTHDCLIFYDHSNFLNYLLIYDEYKQESNQEKNNYYLINGL</sequence>
<accession>A0A8S1SUA4</accession>
<reference evidence="1" key="1">
    <citation type="submission" date="2021-01" db="EMBL/GenBank/DDBJ databases">
        <authorList>
            <consortium name="Genoscope - CEA"/>
            <person name="William W."/>
        </authorList>
    </citation>
    <scope>NUCLEOTIDE SEQUENCE</scope>
</reference>
<organism evidence="1 2">
    <name type="scientific">Paramecium octaurelia</name>
    <dbReference type="NCBI Taxonomy" id="43137"/>
    <lineage>
        <taxon>Eukaryota</taxon>
        <taxon>Sar</taxon>
        <taxon>Alveolata</taxon>
        <taxon>Ciliophora</taxon>
        <taxon>Intramacronucleata</taxon>
        <taxon>Oligohymenophorea</taxon>
        <taxon>Peniculida</taxon>
        <taxon>Parameciidae</taxon>
        <taxon>Paramecium</taxon>
    </lineage>
</organism>
<gene>
    <name evidence="1" type="ORF">POCTA_138.1.T0140127</name>
</gene>
<protein>
    <submittedName>
        <fullName evidence="1">Uncharacterized protein</fullName>
    </submittedName>
</protein>
<proteinExistence type="predicted"/>
<name>A0A8S1SUA4_PAROT</name>
<dbReference type="EMBL" id="CAJJDP010000014">
    <property type="protein sequence ID" value="CAD8142737.1"/>
    <property type="molecule type" value="Genomic_DNA"/>
</dbReference>
<comment type="caution">
    <text evidence="1">The sequence shown here is derived from an EMBL/GenBank/DDBJ whole genome shotgun (WGS) entry which is preliminary data.</text>
</comment>
<keyword evidence="2" id="KW-1185">Reference proteome</keyword>
<evidence type="ECO:0000313" key="1">
    <source>
        <dbReference type="EMBL" id="CAD8142737.1"/>
    </source>
</evidence>
<evidence type="ECO:0000313" key="2">
    <source>
        <dbReference type="Proteomes" id="UP000683925"/>
    </source>
</evidence>
<dbReference type="AlphaFoldDB" id="A0A8S1SUA4"/>